<gene>
    <name evidence="2" type="ORF">O181_094272</name>
</gene>
<reference evidence="2" key="1">
    <citation type="submission" date="2021-03" db="EMBL/GenBank/DDBJ databases">
        <title>Draft genome sequence of rust myrtle Austropuccinia psidii MF-1, a brazilian biotype.</title>
        <authorList>
            <person name="Quecine M.C."/>
            <person name="Pachon D.M.R."/>
            <person name="Bonatelli M.L."/>
            <person name="Correr F.H."/>
            <person name="Franceschini L.M."/>
            <person name="Leite T.F."/>
            <person name="Margarido G.R.A."/>
            <person name="Almeida C.A."/>
            <person name="Ferrarezi J.A."/>
            <person name="Labate C.A."/>
        </authorList>
    </citation>
    <scope>NUCLEOTIDE SEQUENCE</scope>
    <source>
        <strain evidence="2">MF-1</strain>
    </source>
</reference>
<dbReference type="Proteomes" id="UP000765509">
    <property type="component" value="Unassembled WGS sequence"/>
</dbReference>
<evidence type="ECO:0000256" key="1">
    <source>
        <dbReference type="SAM" id="MobiDB-lite"/>
    </source>
</evidence>
<feature type="compositionally biased region" description="Pro residues" evidence="1">
    <location>
        <begin position="21"/>
        <end position="32"/>
    </location>
</feature>
<accession>A0A9Q3PBC2</accession>
<feature type="region of interest" description="Disordered" evidence="1">
    <location>
        <begin position="1"/>
        <end position="69"/>
    </location>
</feature>
<proteinExistence type="predicted"/>
<dbReference type="AlphaFoldDB" id="A0A9Q3PBC2"/>
<dbReference type="EMBL" id="AVOT02061282">
    <property type="protein sequence ID" value="MBW0554557.1"/>
    <property type="molecule type" value="Genomic_DNA"/>
</dbReference>
<name>A0A9Q3PBC2_9BASI</name>
<keyword evidence="3" id="KW-1185">Reference proteome</keyword>
<organism evidence="2 3">
    <name type="scientific">Austropuccinia psidii MF-1</name>
    <dbReference type="NCBI Taxonomy" id="1389203"/>
    <lineage>
        <taxon>Eukaryota</taxon>
        <taxon>Fungi</taxon>
        <taxon>Dikarya</taxon>
        <taxon>Basidiomycota</taxon>
        <taxon>Pucciniomycotina</taxon>
        <taxon>Pucciniomycetes</taxon>
        <taxon>Pucciniales</taxon>
        <taxon>Sphaerophragmiaceae</taxon>
        <taxon>Austropuccinia</taxon>
    </lineage>
</organism>
<evidence type="ECO:0000313" key="2">
    <source>
        <dbReference type="EMBL" id="MBW0554557.1"/>
    </source>
</evidence>
<comment type="caution">
    <text evidence="2">The sequence shown here is derived from an EMBL/GenBank/DDBJ whole genome shotgun (WGS) entry which is preliminary data.</text>
</comment>
<evidence type="ECO:0000313" key="3">
    <source>
        <dbReference type="Proteomes" id="UP000765509"/>
    </source>
</evidence>
<feature type="compositionally biased region" description="Basic and acidic residues" evidence="1">
    <location>
        <begin position="1"/>
        <end position="19"/>
    </location>
</feature>
<protein>
    <submittedName>
        <fullName evidence="2">Uncharacterized protein</fullName>
    </submittedName>
</protein>
<sequence>MEYFDGKEKHDAFNSRMEGKNPPPPKKVPKPAPVARISNFNMIKKPQTMEMGKGKEPATKKYSQGTESQRFKRMPWKMCLRWTEP</sequence>